<evidence type="ECO:0000313" key="3">
    <source>
        <dbReference type="Proteomes" id="UP001060164"/>
    </source>
</evidence>
<accession>A0ABY5VI39</accession>
<organism evidence="2 3">
    <name type="scientific">Ruminococcus gauvreauii</name>
    <dbReference type="NCBI Taxonomy" id="438033"/>
    <lineage>
        <taxon>Bacteria</taxon>
        <taxon>Bacillati</taxon>
        <taxon>Bacillota</taxon>
        <taxon>Clostridia</taxon>
        <taxon>Eubacteriales</taxon>
        <taxon>Oscillospiraceae</taxon>
        <taxon>Ruminococcus</taxon>
    </lineage>
</organism>
<sequence>MEVDRIEGLKTGEVLLTLTENSCSLGAAQGYETCCFACDVHSRHGCSKSELAWRGKAGQLLRAFGVPVHTKGYVYLCQAVSMAAANTEETIWVTKEIYPAIAKRERATAAGVERAIRYAVTGIWDHGNWKLYSSITQTLAVSKPTNGQFILQVARYLHEGMRM</sequence>
<evidence type="ECO:0000259" key="1">
    <source>
        <dbReference type="Pfam" id="PF08769"/>
    </source>
</evidence>
<feature type="domain" description="Sporulation initiation factor Spo0A C-terminal" evidence="1">
    <location>
        <begin position="59"/>
        <end position="157"/>
    </location>
</feature>
<dbReference type="Proteomes" id="UP001060164">
    <property type="component" value="Chromosome"/>
</dbReference>
<dbReference type="GO" id="GO:0003743">
    <property type="term" value="F:translation initiation factor activity"/>
    <property type="evidence" value="ECO:0007669"/>
    <property type="project" value="UniProtKB-KW"/>
</dbReference>
<evidence type="ECO:0000313" key="2">
    <source>
        <dbReference type="EMBL" id="UWP60225.1"/>
    </source>
</evidence>
<proteinExistence type="predicted"/>
<keyword evidence="2" id="KW-0396">Initiation factor</keyword>
<dbReference type="SUPFAM" id="SSF46894">
    <property type="entry name" value="C-terminal effector domain of the bipartite response regulators"/>
    <property type="match status" value="1"/>
</dbReference>
<keyword evidence="2" id="KW-0648">Protein biosynthesis</keyword>
<dbReference type="Pfam" id="PF08769">
    <property type="entry name" value="Spo0A_C"/>
    <property type="match status" value="1"/>
</dbReference>
<dbReference type="InterPro" id="IPR014879">
    <property type="entry name" value="Spo0A_C"/>
</dbReference>
<dbReference type="Gene3D" id="1.10.10.10">
    <property type="entry name" value="Winged helix-like DNA-binding domain superfamily/Winged helix DNA-binding domain"/>
    <property type="match status" value="1"/>
</dbReference>
<protein>
    <submittedName>
        <fullName evidence="2">Sporulation initiation factor Spo0A C-terminal domain-containing protein</fullName>
    </submittedName>
</protein>
<gene>
    <name evidence="2" type="ORF">NQ502_04005</name>
</gene>
<name>A0ABY5VI39_9FIRM</name>
<dbReference type="InterPro" id="IPR036388">
    <property type="entry name" value="WH-like_DNA-bd_sf"/>
</dbReference>
<dbReference type="InterPro" id="IPR016032">
    <property type="entry name" value="Sig_transdc_resp-reg_C-effctor"/>
</dbReference>
<dbReference type="RefSeq" id="WP_049898126.1">
    <property type="nucleotide sequence ID" value="NZ_CABLBR010000013.1"/>
</dbReference>
<keyword evidence="3" id="KW-1185">Reference proteome</keyword>
<reference evidence="2" key="1">
    <citation type="journal article" date="2022" name="Cell">
        <title>Design, construction, and in vivo augmentation of a complex gut microbiome.</title>
        <authorList>
            <person name="Cheng A.G."/>
            <person name="Ho P.Y."/>
            <person name="Aranda-Diaz A."/>
            <person name="Jain S."/>
            <person name="Yu F.B."/>
            <person name="Meng X."/>
            <person name="Wang M."/>
            <person name="Iakiviak M."/>
            <person name="Nagashima K."/>
            <person name="Zhao A."/>
            <person name="Murugkar P."/>
            <person name="Patil A."/>
            <person name="Atabakhsh K."/>
            <person name="Weakley A."/>
            <person name="Yan J."/>
            <person name="Brumbaugh A.R."/>
            <person name="Higginbottom S."/>
            <person name="Dimas A."/>
            <person name="Shiver A.L."/>
            <person name="Deutschbauer A."/>
            <person name="Neff N."/>
            <person name="Sonnenburg J.L."/>
            <person name="Huang K.C."/>
            <person name="Fischbach M.A."/>
        </authorList>
    </citation>
    <scope>NUCLEOTIDE SEQUENCE</scope>
    <source>
        <strain evidence="2">DSM 19829</strain>
    </source>
</reference>
<dbReference type="EMBL" id="CP102290">
    <property type="protein sequence ID" value="UWP60225.1"/>
    <property type="molecule type" value="Genomic_DNA"/>
</dbReference>